<dbReference type="InterPro" id="IPR006076">
    <property type="entry name" value="FAD-dep_OxRdtase"/>
</dbReference>
<feature type="domain" description="FAD-binding" evidence="2">
    <location>
        <begin position="115"/>
        <end position="340"/>
    </location>
</feature>
<name>A0A1C5JC34_9ACTN</name>
<dbReference type="InterPro" id="IPR036188">
    <property type="entry name" value="FAD/NAD-bd_sf"/>
</dbReference>
<evidence type="ECO:0000259" key="2">
    <source>
        <dbReference type="Pfam" id="PF01494"/>
    </source>
</evidence>
<dbReference type="Gene3D" id="3.50.50.60">
    <property type="entry name" value="FAD/NAD(P)-binding domain"/>
    <property type="match status" value="2"/>
</dbReference>
<organism evidence="3 4">
    <name type="scientific">Micromonospora humi</name>
    <dbReference type="NCBI Taxonomy" id="745366"/>
    <lineage>
        <taxon>Bacteria</taxon>
        <taxon>Bacillati</taxon>
        <taxon>Actinomycetota</taxon>
        <taxon>Actinomycetes</taxon>
        <taxon>Micromonosporales</taxon>
        <taxon>Micromonosporaceae</taxon>
        <taxon>Micromonospora</taxon>
    </lineage>
</organism>
<feature type="domain" description="FAD dependent oxidoreductase" evidence="1">
    <location>
        <begin position="4"/>
        <end position="34"/>
    </location>
</feature>
<evidence type="ECO:0000259" key="1">
    <source>
        <dbReference type="Pfam" id="PF01266"/>
    </source>
</evidence>
<dbReference type="InterPro" id="IPR050407">
    <property type="entry name" value="Geranylgeranyl_reductase"/>
</dbReference>
<dbReference type="PANTHER" id="PTHR42685:SF22">
    <property type="entry name" value="CONDITIONED MEDIUM FACTOR RECEPTOR 1"/>
    <property type="match status" value="1"/>
</dbReference>
<dbReference type="Pfam" id="PF01266">
    <property type="entry name" value="DAO"/>
    <property type="match status" value="1"/>
</dbReference>
<dbReference type="InterPro" id="IPR002938">
    <property type="entry name" value="FAD-bd"/>
</dbReference>
<dbReference type="Pfam" id="PF01494">
    <property type="entry name" value="FAD_binding_3"/>
    <property type="match status" value="1"/>
</dbReference>
<dbReference type="EMBL" id="FMDM01000010">
    <property type="protein sequence ID" value="SCG68137.1"/>
    <property type="molecule type" value="Genomic_DNA"/>
</dbReference>
<accession>A0A1C5JC34</accession>
<dbReference type="AlphaFoldDB" id="A0A1C5JC34"/>
<gene>
    <name evidence="3" type="ORF">GA0070213_11060</name>
</gene>
<dbReference type="OrthoDB" id="9790035at2"/>
<dbReference type="RefSeq" id="WP_091066346.1">
    <property type="nucleotide sequence ID" value="NZ_FMDM01000010.1"/>
</dbReference>
<protein>
    <submittedName>
        <fullName evidence="3">2-polyprenyl-6-methoxyphenol hydroxylase</fullName>
    </submittedName>
</protein>
<dbReference type="Proteomes" id="UP000199360">
    <property type="component" value="Unassembled WGS sequence"/>
</dbReference>
<evidence type="ECO:0000313" key="4">
    <source>
        <dbReference type="Proteomes" id="UP000199360"/>
    </source>
</evidence>
<proteinExistence type="predicted"/>
<dbReference type="SUPFAM" id="SSF51905">
    <property type="entry name" value="FAD/NAD(P)-binding domain"/>
    <property type="match status" value="1"/>
</dbReference>
<evidence type="ECO:0000313" key="3">
    <source>
        <dbReference type="EMBL" id="SCG68137.1"/>
    </source>
</evidence>
<sequence length="469" mass="50494">MAHILVLGAGLAGLTTAMLLADDGHRVTVLERDPAQPPPVAHAAVAWDDWRRHGVSQFRLPHFMLPRWWSLIRTHLPDVAGPLLSAGALPVNLLGALPEARRGALRADDSRFDTVTARRPVLEAVLAGAAEAVGVTLRRGVAVTGLAIDRQPCAPHVTGVRTTGGGTAPADLVVDCGGRRSALGAWLSAAGAHPPIEQREDSGFRYYARHFRSRSGLLPAVLTSLLHHYDSLSVLTLPGDNDTWSVVLTTSGRDRALRPLRDPDRWYAALARYPLAAHWADGEPISGVDVMAGIEDRYRRLVVDGRPVATGVVPVGDACACTNPSLGRGASMALIQAVLLRDLLRETDPRDHHTFARRFDEATTQTIEPLYRATLWYDRHRLAELDADAAGRPYRPADPRWRAGAALFAASLADPELTRAHTALASFIATPDEVFAVPGVLDRALALGGDADRYPLPGPSRAELLGTLE</sequence>
<keyword evidence="4" id="KW-1185">Reference proteome</keyword>
<dbReference type="PRINTS" id="PR00420">
    <property type="entry name" value="RNGMNOXGNASE"/>
</dbReference>
<dbReference type="STRING" id="745366.GA0070213_11060"/>
<reference evidence="4" key="1">
    <citation type="submission" date="2016-06" db="EMBL/GenBank/DDBJ databases">
        <authorList>
            <person name="Varghese N."/>
            <person name="Submissions Spin"/>
        </authorList>
    </citation>
    <scope>NUCLEOTIDE SEQUENCE [LARGE SCALE GENOMIC DNA]</scope>
    <source>
        <strain evidence="4">DSM 45647</strain>
    </source>
</reference>
<dbReference type="PANTHER" id="PTHR42685">
    <property type="entry name" value="GERANYLGERANYL DIPHOSPHATE REDUCTASE"/>
    <property type="match status" value="1"/>
</dbReference>